<dbReference type="EMBL" id="JAGFBS010000020">
    <property type="protein sequence ID" value="KAG6373918.1"/>
    <property type="molecule type" value="Genomic_DNA"/>
</dbReference>
<evidence type="ECO:0000313" key="2">
    <source>
        <dbReference type="EMBL" id="KAG6373918.1"/>
    </source>
</evidence>
<name>A0A8I2YMH7_9AGAM</name>
<keyword evidence="1" id="KW-0812">Transmembrane</keyword>
<evidence type="ECO:0000313" key="3">
    <source>
        <dbReference type="Proteomes" id="UP000683000"/>
    </source>
</evidence>
<reference evidence="2" key="1">
    <citation type="submission" date="2021-03" db="EMBL/GenBank/DDBJ databases">
        <title>Evolutionary innovations through gain and loss of genes in the ectomycorrhizal Boletales.</title>
        <authorList>
            <person name="Wu G."/>
            <person name="Miyauchi S."/>
            <person name="Morin E."/>
            <person name="Yang Z.-L."/>
            <person name="Xu J."/>
            <person name="Martin F.M."/>
        </authorList>
    </citation>
    <scope>NUCLEOTIDE SEQUENCE</scope>
    <source>
        <strain evidence="2">BR01</strain>
    </source>
</reference>
<protein>
    <submittedName>
        <fullName evidence="2">Uncharacterized protein</fullName>
    </submittedName>
</protein>
<evidence type="ECO:0000256" key="1">
    <source>
        <dbReference type="SAM" id="Phobius"/>
    </source>
</evidence>
<dbReference type="AlphaFoldDB" id="A0A8I2YMH7"/>
<gene>
    <name evidence="2" type="ORF">JVT61DRAFT_6072</name>
</gene>
<accession>A0A8I2YMH7</accession>
<keyword evidence="1" id="KW-0472">Membrane</keyword>
<organism evidence="2 3">
    <name type="scientific">Boletus reticuloceps</name>
    <dbReference type="NCBI Taxonomy" id="495285"/>
    <lineage>
        <taxon>Eukaryota</taxon>
        <taxon>Fungi</taxon>
        <taxon>Dikarya</taxon>
        <taxon>Basidiomycota</taxon>
        <taxon>Agaricomycotina</taxon>
        <taxon>Agaricomycetes</taxon>
        <taxon>Agaricomycetidae</taxon>
        <taxon>Boletales</taxon>
        <taxon>Boletineae</taxon>
        <taxon>Boletaceae</taxon>
        <taxon>Boletoideae</taxon>
        <taxon>Boletus</taxon>
    </lineage>
</organism>
<proteinExistence type="predicted"/>
<comment type="caution">
    <text evidence="2">The sequence shown here is derived from an EMBL/GenBank/DDBJ whole genome shotgun (WGS) entry which is preliminary data.</text>
</comment>
<dbReference type="Proteomes" id="UP000683000">
    <property type="component" value="Unassembled WGS sequence"/>
</dbReference>
<feature type="transmembrane region" description="Helical" evidence="1">
    <location>
        <begin position="116"/>
        <end position="137"/>
    </location>
</feature>
<keyword evidence="3" id="KW-1185">Reference proteome</keyword>
<feature type="transmembrane region" description="Helical" evidence="1">
    <location>
        <begin position="44"/>
        <end position="67"/>
    </location>
</feature>
<dbReference type="OrthoDB" id="10344869at2759"/>
<sequence length="145" mass="16529">MSNLSERSCKWIYFGLITSPASLKSVGDLEELCPRHYQNRIARLALAQLLVLCTCNATLSFRLPWVIHERSLALLSASKTLCLMGLLIQLTFHWGSAGHIRDALEKLEDQFADTRAIMFLATLWFPYLPFVLSVFLLCHGERLLF</sequence>
<keyword evidence="1" id="KW-1133">Transmembrane helix</keyword>